<reference evidence="2" key="1">
    <citation type="submission" date="2023-08" db="EMBL/GenBank/DDBJ databases">
        <title>Rhodospirillaceae gen. nov., a novel taxon isolated from the Yangtze River Yuezi River estuary sludge.</title>
        <authorList>
            <person name="Ruan L."/>
        </authorList>
    </citation>
    <scope>NUCLEOTIDE SEQUENCE [LARGE SCALE GENOMIC DNA]</scope>
    <source>
        <strain evidence="2">R-7</strain>
    </source>
</reference>
<name>A0ABU0YGM9_9PROT</name>
<accession>A0ABU0YGM9</accession>
<evidence type="ECO:0000313" key="2">
    <source>
        <dbReference type="Proteomes" id="UP001230156"/>
    </source>
</evidence>
<dbReference type="Proteomes" id="UP001230156">
    <property type="component" value="Unassembled WGS sequence"/>
</dbReference>
<evidence type="ECO:0000313" key="1">
    <source>
        <dbReference type="EMBL" id="MDQ7246869.1"/>
    </source>
</evidence>
<dbReference type="RefSeq" id="WP_379954285.1">
    <property type="nucleotide sequence ID" value="NZ_JAUYVI010000002.1"/>
</dbReference>
<keyword evidence="2" id="KW-1185">Reference proteome</keyword>
<gene>
    <name evidence="1" type="ORF">Q8A70_04300</name>
</gene>
<protein>
    <submittedName>
        <fullName evidence="1">Uncharacterized protein</fullName>
    </submittedName>
</protein>
<organism evidence="1 2">
    <name type="scientific">Dongia sedimenti</name>
    <dbReference type="NCBI Taxonomy" id="3064282"/>
    <lineage>
        <taxon>Bacteria</taxon>
        <taxon>Pseudomonadati</taxon>
        <taxon>Pseudomonadota</taxon>
        <taxon>Alphaproteobacteria</taxon>
        <taxon>Rhodospirillales</taxon>
        <taxon>Dongiaceae</taxon>
        <taxon>Dongia</taxon>
    </lineage>
</organism>
<proteinExistence type="predicted"/>
<comment type="caution">
    <text evidence="1">The sequence shown here is derived from an EMBL/GenBank/DDBJ whole genome shotgun (WGS) entry which is preliminary data.</text>
</comment>
<sequence>MTDYQLRGRCTGYKRGFEFELTNGQTWAQTCATYEFKDQLRPAVTLEVSGRRGRLTVAGMAGTIDVKRIR</sequence>
<dbReference type="EMBL" id="JAUYVI010000002">
    <property type="protein sequence ID" value="MDQ7246869.1"/>
    <property type="molecule type" value="Genomic_DNA"/>
</dbReference>